<feature type="compositionally biased region" description="Low complexity" evidence="1">
    <location>
        <begin position="68"/>
        <end position="80"/>
    </location>
</feature>
<protein>
    <submittedName>
        <fullName evidence="2">Uncharacterized protein</fullName>
    </submittedName>
</protein>
<feature type="non-terminal residue" evidence="2">
    <location>
        <position position="80"/>
    </location>
</feature>
<gene>
    <name evidence="2" type="ORF">HGM15179_002061</name>
</gene>
<evidence type="ECO:0000313" key="2">
    <source>
        <dbReference type="EMBL" id="TRZ25044.1"/>
    </source>
</evidence>
<keyword evidence="3" id="KW-1185">Reference proteome</keyword>
<reference evidence="2" key="1">
    <citation type="submission" date="2019-04" db="EMBL/GenBank/DDBJ databases">
        <title>Genome assembly of Zosterops borbonicus 15179.</title>
        <authorList>
            <person name="Leroy T."/>
            <person name="Anselmetti Y."/>
            <person name="Tilak M.-K."/>
            <person name="Nabholz B."/>
        </authorList>
    </citation>
    <scope>NUCLEOTIDE SEQUENCE</scope>
    <source>
        <strain evidence="2">HGM_15179</strain>
        <tissue evidence="2">Muscle</tissue>
    </source>
</reference>
<organism evidence="2 3">
    <name type="scientific">Zosterops borbonicus</name>
    <dbReference type="NCBI Taxonomy" id="364589"/>
    <lineage>
        <taxon>Eukaryota</taxon>
        <taxon>Metazoa</taxon>
        <taxon>Chordata</taxon>
        <taxon>Craniata</taxon>
        <taxon>Vertebrata</taxon>
        <taxon>Euteleostomi</taxon>
        <taxon>Archelosauria</taxon>
        <taxon>Archosauria</taxon>
        <taxon>Dinosauria</taxon>
        <taxon>Saurischia</taxon>
        <taxon>Theropoda</taxon>
        <taxon>Coelurosauria</taxon>
        <taxon>Aves</taxon>
        <taxon>Neognathae</taxon>
        <taxon>Neoaves</taxon>
        <taxon>Telluraves</taxon>
        <taxon>Australaves</taxon>
        <taxon>Passeriformes</taxon>
        <taxon>Sylvioidea</taxon>
        <taxon>Zosteropidae</taxon>
        <taxon>Zosterops</taxon>
    </lineage>
</organism>
<feature type="compositionally biased region" description="Basic residues" evidence="1">
    <location>
        <begin position="32"/>
        <end position="41"/>
    </location>
</feature>
<dbReference type="AlphaFoldDB" id="A0A8K1GWN4"/>
<evidence type="ECO:0000313" key="3">
    <source>
        <dbReference type="Proteomes" id="UP000796761"/>
    </source>
</evidence>
<feature type="non-terminal residue" evidence="2">
    <location>
        <position position="1"/>
    </location>
</feature>
<proteinExistence type="predicted"/>
<dbReference type="Proteomes" id="UP000796761">
    <property type="component" value="Unassembled WGS sequence"/>
</dbReference>
<evidence type="ECO:0000256" key="1">
    <source>
        <dbReference type="SAM" id="MobiDB-lite"/>
    </source>
</evidence>
<accession>A0A8K1GWN4</accession>
<feature type="region of interest" description="Disordered" evidence="1">
    <location>
        <begin position="1"/>
        <end position="80"/>
    </location>
</feature>
<dbReference type="EMBL" id="SWJQ01000034">
    <property type="protein sequence ID" value="TRZ25044.1"/>
    <property type="molecule type" value="Genomic_DNA"/>
</dbReference>
<sequence length="80" mass="8486">GFPSFIPAGTHRQVPPSCVPAPPARYSDGRHPRPVSRRRRRTPEAEWSPIGRSGAYVRAGPPGGQRGGSSRVVCGESPGL</sequence>
<name>A0A8K1GWN4_9PASS</name>
<comment type="caution">
    <text evidence="2">The sequence shown here is derived from an EMBL/GenBank/DDBJ whole genome shotgun (WGS) entry which is preliminary data.</text>
</comment>